<dbReference type="Gramene" id="PRQ42494">
    <property type="protein sequence ID" value="PRQ42494"/>
    <property type="gene ID" value="RchiOBHm_Chr3g0458241"/>
</dbReference>
<dbReference type="PANTHER" id="PTHR48258:SF3">
    <property type="entry name" value="FK506-BINDING PROTEIN 4-LIKE ISOFORM X1"/>
    <property type="match status" value="1"/>
</dbReference>
<feature type="domain" description="DUF4218" evidence="3">
    <location>
        <begin position="692"/>
        <end position="804"/>
    </location>
</feature>
<proteinExistence type="predicted"/>
<organism evidence="5 6">
    <name type="scientific">Rosa chinensis</name>
    <name type="common">China rose</name>
    <dbReference type="NCBI Taxonomy" id="74649"/>
    <lineage>
        <taxon>Eukaryota</taxon>
        <taxon>Viridiplantae</taxon>
        <taxon>Streptophyta</taxon>
        <taxon>Embryophyta</taxon>
        <taxon>Tracheophyta</taxon>
        <taxon>Spermatophyta</taxon>
        <taxon>Magnoliopsida</taxon>
        <taxon>eudicotyledons</taxon>
        <taxon>Gunneridae</taxon>
        <taxon>Pentapetalae</taxon>
        <taxon>rosids</taxon>
        <taxon>fabids</taxon>
        <taxon>Rosales</taxon>
        <taxon>Rosaceae</taxon>
        <taxon>Rosoideae</taxon>
        <taxon>Rosoideae incertae sedis</taxon>
        <taxon>Rosa</taxon>
    </lineage>
</organism>
<reference evidence="5 6" key="1">
    <citation type="journal article" date="2018" name="Nat. Genet.">
        <title>The Rosa genome provides new insights in the design of modern roses.</title>
        <authorList>
            <person name="Bendahmane M."/>
        </authorList>
    </citation>
    <scope>NUCLEOTIDE SEQUENCE [LARGE SCALE GENOMIC DNA]</scope>
    <source>
        <strain evidence="6">cv. Old Blush</strain>
    </source>
</reference>
<dbReference type="EMBL" id="PDCK01000041">
    <property type="protein sequence ID" value="PRQ42494.1"/>
    <property type="molecule type" value="Genomic_DNA"/>
</dbReference>
<feature type="region of interest" description="Disordered" evidence="1">
    <location>
        <begin position="504"/>
        <end position="527"/>
    </location>
</feature>
<feature type="domain" description="Transposase-associated" evidence="4">
    <location>
        <begin position="11"/>
        <end position="80"/>
    </location>
</feature>
<evidence type="ECO:0000256" key="1">
    <source>
        <dbReference type="SAM" id="MobiDB-lite"/>
    </source>
</evidence>
<dbReference type="PANTHER" id="PTHR48258">
    <property type="entry name" value="DUF4218 DOMAIN-CONTAINING PROTEIN-RELATED"/>
    <property type="match status" value="1"/>
</dbReference>
<dbReference type="Pfam" id="PF13963">
    <property type="entry name" value="Transpos_assoc"/>
    <property type="match status" value="1"/>
</dbReference>
<dbReference type="InterPro" id="IPR004242">
    <property type="entry name" value="Transposase_21"/>
</dbReference>
<dbReference type="InterPro" id="IPR025452">
    <property type="entry name" value="DUF4218"/>
</dbReference>
<dbReference type="InterPro" id="IPR025312">
    <property type="entry name" value="DUF4216"/>
</dbReference>
<evidence type="ECO:0000313" key="5">
    <source>
        <dbReference type="EMBL" id="PRQ42494.1"/>
    </source>
</evidence>
<dbReference type="Proteomes" id="UP000238479">
    <property type="component" value="Chromosome 3"/>
</dbReference>
<evidence type="ECO:0000259" key="4">
    <source>
        <dbReference type="Pfam" id="PF13963"/>
    </source>
</evidence>
<dbReference type="AlphaFoldDB" id="A0A2P6R7T0"/>
<feature type="domain" description="DUF4216" evidence="2">
    <location>
        <begin position="970"/>
        <end position="1036"/>
    </location>
</feature>
<name>A0A2P6R7T0_ROSCH</name>
<evidence type="ECO:0000259" key="3">
    <source>
        <dbReference type="Pfam" id="PF13960"/>
    </source>
</evidence>
<dbReference type="STRING" id="74649.A0A2P6R7T0"/>
<dbReference type="Pfam" id="PF13960">
    <property type="entry name" value="DUF4218"/>
    <property type="match status" value="1"/>
</dbReference>
<protein>
    <submittedName>
        <fullName evidence="5">Putative Transposase-associated domain-containing protein</fullName>
    </submittedName>
</protein>
<dbReference type="Pfam" id="PF02992">
    <property type="entry name" value="Transposase_21"/>
    <property type="match status" value="1"/>
</dbReference>
<gene>
    <name evidence="5" type="ORF">RchiOBHm_Chr3g0458241</name>
</gene>
<feature type="compositionally biased region" description="Acidic residues" evidence="1">
    <location>
        <begin position="518"/>
        <end position="527"/>
    </location>
</feature>
<dbReference type="InterPro" id="IPR029480">
    <property type="entry name" value="Transpos_assoc"/>
</dbReference>
<evidence type="ECO:0000313" key="6">
    <source>
        <dbReference type="Proteomes" id="UP000238479"/>
    </source>
</evidence>
<evidence type="ECO:0000259" key="2">
    <source>
        <dbReference type="Pfam" id="PF13952"/>
    </source>
</evidence>
<dbReference type="OMA" id="CGKNTHH"/>
<keyword evidence="6" id="KW-1185">Reference proteome</keyword>
<sequence>MFFFPVLFLFNHRSSSEYEQRALHFVKTAEKNLGYPAMILCPCKDCRNVSHQDSTTVFEHLVIKGMDSKYKKRSHWTKHGDQIVNAESVDHETTMDEAYNLYRAAYFMDEDSVRPTNSMDEATVQRQDDQFMKNLEDAETPLYPGCPNYTKLSAIVALYRLKSKSGLSDTHFNELSETIHGLLPKENILLKSLYSIKKFLKIFDMGFEKIHACENDCCLFRKEYKALDNCPKCGASRWKKNKRTKEIRKGVPVKVLRYFPIIPRFRRMFRSAQMAEDLRWHFSNKSTDGKMRHPVDSLAWDMVNDKWPSFAADPRNLRLGLATDGFNPFSILSSKYSCWPVMLVTYNLPHMLCMKKENIMLTLLIPGPKQPGNDIDIYLQPLVDALQLLWQNGVEAYDAFSKSTFNLKAMLMWTINDFPAYGNLAGCCTKGKKACPICGKNTHHRWLRFSKKFAYMGHRKFLTPSHPYRRKKSWFDNSVEHGSKTRILTGRNISLALKDFPNDFGKGGNKKRKRNNNEDDTSDVDDQNELSRWKKRSIFFCLPYWEELLLRHNLDVMHIEKNICESIIGTMLHSGKSKDGISARKDLEDMGIRKDLHPQQHGSRLYLPPAPHTFSRSEKKRFCKRLYDFKGPDGYCSNIGNCISLEDSKVMGLKSHDYHVLMQQLLPVAIRGLLPKGPRNAILRLCTFFNRLCQRAIDREKLLILENKVIETLCQLERFFPPSFFDIMVHLPVHLAREARLCGPVHFRWMYPFERYMKTLKDYVRNPARPEGCIAQSYLAEECITFCSQFLKKSIQVEEKEVRNEDFVNDVILEGRPISKATSIILTDKEIEIAHRSVLLNTAIMDPFLDMHLEELQAKDKRLANNETLLWNRHTERFAEWTKNKIPIDSKNHSNTLRWLAYGPRKSALSVKGYIINGQRFHTKDVDRETQNSGVTYDAITMCRASAKDTAQVADVVTYYGILTDIILLDYHLFYVPVFKCHWANKGNGVKEEDGFTLVNLQQSQISFARDPYILASQAKQVFYSREDDSSNWYVVMKAPPRGFHELETNDENVDVSSLPQDIEMDNDDSTETVSYVREDCEGLLV</sequence>
<dbReference type="OrthoDB" id="1051367at2759"/>
<comment type="caution">
    <text evidence="5">The sequence shown here is derived from an EMBL/GenBank/DDBJ whole genome shotgun (WGS) entry which is preliminary data.</text>
</comment>
<accession>A0A2P6R7T0</accession>
<dbReference type="Pfam" id="PF13952">
    <property type="entry name" value="DUF4216"/>
    <property type="match status" value="1"/>
</dbReference>